<feature type="repeat" description="PPR" evidence="2">
    <location>
        <begin position="139"/>
        <end position="173"/>
    </location>
</feature>
<keyword evidence="1" id="KW-0677">Repeat</keyword>
<evidence type="ECO:0008006" key="5">
    <source>
        <dbReference type="Google" id="ProtNLM"/>
    </source>
</evidence>
<organism evidence="3 4">
    <name type="scientific">Canna indica</name>
    <name type="common">Indian-shot</name>
    <dbReference type="NCBI Taxonomy" id="4628"/>
    <lineage>
        <taxon>Eukaryota</taxon>
        <taxon>Viridiplantae</taxon>
        <taxon>Streptophyta</taxon>
        <taxon>Embryophyta</taxon>
        <taxon>Tracheophyta</taxon>
        <taxon>Spermatophyta</taxon>
        <taxon>Magnoliopsida</taxon>
        <taxon>Liliopsida</taxon>
        <taxon>Zingiberales</taxon>
        <taxon>Cannaceae</taxon>
        <taxon>Canna</taxon>
    </lineage>
</organism>
<sequence length="473" mass="52683">MCNALKHKLFTLLRECRAIHHLKQIHSLFITSGLSQDASSNARILHVAALSIPGDIAYASLVFRQTKSLDASIWNTMLRGHSLRSQHDEAFAHYAQMLREGVVPDEHTYPLVLKVLSKLRGFTPDRVHAQIFKFGYCSDNFVQNALVSAYAKCGNLASAHNLFDGMSSRDPIPWTAMIHGHVEDDQASDALALFVKMRSLGVRVDEVTIVSVLKGCGLVGHVWLGRCVHAFYVVCGRVKWDVFVGSALVDMYAKCNCCDDARGLFEEMPLKNIVTWSTMIAGYVHCSRFAEALSIFHDMLVEGQKSNEVTLTSVLTSCAQIGALDQGRWIHGYVKRSKLEANSVVGTALTDMYAKCGCIDDAVLAFNDILHKNVYTWTALINGLAIHGCASECLDFFSQMRWEDDANIRMTMKARRVEKIKGSSWIEVNGILHEFFAMNESHPESKDIYETLDGVTMIIKLESYVSESVVVSS</sequence>
<feature type="repeat" description="PPR" evidence="2">
    <location>
        <begin position="70"/>
        <end position="104"/>
    </location>
</feature>
<dbReference type="Gene3D" id="1.25.40.10">
    <property type="entry name" value="Tetratricopeptide repeat domain"/>
    <property type="match status" value="4"/>
</dbReference>
<dbReference type="NCBIfam" id="TIGR00756">
    <property type="entry name" value="PPR"/>
    <property type="match status" value="5"/>
</dbReference>
<dbReference type="PANTHER" id="PTHR47926">
    <property type="entry name" value="PENTATRICOPEPTIDE REPEAT-CONTAINING PROTEIN"/>
    <property type="match status" value="1"/>
</dbReference>
<keyword evidence="4" id="KW-1185">Reference proteome</keyword>
<dbReference type="GO" id="GO:0003723">
    <property type="term" value="F:RNA binding"/>
    <property type="evidence" value="ECO:0007669"/>
    <property type="project" value="InterPro"/>
</dbReference>
<evidence type="ECO:0000256" key="1">
    <source>
        <dbReference type="ARBA" id="ARBA00022737"/>
    </source>
</evidence>
<evidence type="ECO:0000313" key="3">
    <source>
        <dbReference type="EMBL" id="WOL05345.1"/>
    </source>
</evidence>
<dbReference type="FunFam" id="1.25.40.10:FF:000682">
    <property type="entry name" value="Pentatricopeptide repeat-containing protein At3g16610"/>
    <property type="match status" value="1"/>
</dbReference>
<dbReference type="PROSITE" id="PS51375">
    <property type="entry name" value="PPR"/>
    <property type="match status" value="3"/>
</dbReference>
<dbReference type="GO" id="GO:0009451">
    <property type="term" value="P:RNA modification"/>
    <property type="evidence" value="ECO:0007669"/>
    <property type="project" value="InterPro"/>
</dbReference>
<dbReference type="InterPro" id="IPR046960">
    <property type="entry name" value="PPR_At4g14850-like_plant"/>
</dbReference>
<protein>
    <recommendedName>
        <fullName evidence="5">Pentatricopeptide repeat-containing protein</fullName>
    </recommendedName>
</protein>
<dbReference type="InterPro" id="IPR011990">
    <property type="entry name" value="TPR-like_helical_dom_sf"/>
</dbReference>
<accession>A0AAQ3KDB8</accession>
<dbReference type="Proteomes" id="UP001327560">
    <property type="component" value="Chromosome 4"/>
</dbReference>
<proteinExistence type="predicted"/>
<evidence type="ECO:0000256" key="2">
    <source>
        <dbReference type="PROSITE-ProRule" id="PRU00708"/>
    </source>
</evidence>
<reference evidence="3 4" key="1">
    <citation type="submission" date="2023-10" db="EMBL/GenBank/DDBJ databases">
        <title>Chromosome-scale genome assembly provides insights into flower coloration mechanisms of Canna indica.</title>
        <authorList>
            <person name="Li C."/>
        </authorList>
    </citation>
    <scope>NUCLEOTIDE SEQUENCE [LARGE SCALE GENOMIC DNA]</scope>
    <source>
        <tissue evidence="3">Flower</tissue>
    </source>
</reference>
<dbReference type="EMBL" id="CP136893">
    <property type="protein sequence ID" value="WOL05345.1"/>
    <property type="molecule type" value="Genomic_DNA"/>
</dbReference>
<dbReference type="AlphaFoldDB" id="A0AAQ3KDB8"/>
<dbReference type="InterPro" id="IPR002885">
    <property type="entry name" value="PPR_rpt"/>
</dbReference>
<dbReference type="Pfam" id="PF13041">
    <property type="entry name" value="PPR_2"/>
    <property type="match status" value="2"/>
</dbReference>
<gene>
    <name evidence="3" type="ORF">Cni_G14073</name>
</gene>
<evidence type="ECO:0000313" key="4">
    <source>
        <dbReference type="Proteomes" id="UP001327560"/>
    </source>
</evidence>
<dbReference type="FunFam" id="1.25.40.10:FF:000436">
    <property type="entry name" value="Pentatricopeptide repeat-containing protein At5g39350 family"/>
    <property type="match status" value="1"/>
</dbReference>
<feature type="repeat" description="PPR" evidence="2">
    <location>
        <begin position="272"/>
        <end position="306"/>
    </location>
</feature>
<dbReference type="Pfam" id="PF01535">
    <property type="entry name" value="PPR"/>
    <property type="match status" value="3"/>
</dbReference>
<name>A0AAQ3KDB8_9LILI</name>